<evidence type="ECO:0000313" key="2">
    <source>
        <dbReference type="EMBL" id="EXY72981.1"/>
    </source>
</evidence>
<reference evidence="2 3" key="1">
    <citation type="submission" date="2014-02" db="EMBL/GenBank/DDBJ databases">
        <authorList>
            <person name="Sears C."/>
            <person name="Carroll K."/>
            <person name="Sack B.R."/>
            <person name="Qadri F."/>
            <person name="Myers L.L."/>
            <person name="Chung G.-T."/>
            <person name="Escheverria P."/>
            <person name="Fraser C.M."/>
            <person name="Sadzewicz L."/>
            <person name="Shefchek K.A."/>
            <person name="Tallon L."/>
            <person name="Das S.P."/>
            <person name="Daugherty S."/>
            <person name="Mongodin E.F."/>
        </authorList>
    </citation>
    <scope>NUCLEOTIDE SEQUENCE [LARGE SCALE GENOMIC DNA]</scope>
    <source>
        <strain evidence="3">3988T(B)14</strain>
    </source>
</reference>
<protein>
    <submittedName>
        <fullName evidence="2">Uncharacterized protein</fullName>
    </submittedName>
</protein>
<feature type="transmembrane region" description="Helical" evidence="1">
    <location>
        <begin position="6"/>
        <end position="25"/>
    </location>
</feature>
<evidence type="ECO:0000256" key="1">
    <source>
        <dbReference type="SAM" id="Phobius"/>
    </source>
</evidence>
<sequence>MPYSYISFFNVITTDFIHIALINIAKVNICRKMAKENKASGSSYAE</sequence>
<proteinExistence type="predicted"/>
<dbReference type="EMBL" id="JGCY01000383">
    <property type="protein sequence ID" value="EXY72981.1"/>
    <property type="molecule type" value="Genomic_DNA"/>
</dbReference>
<evidence type="ECO:0000313" key="3">
    <source>
        <dbReference type="Proteomes" id="UP000020529"/>
    </source>
</evidence>
<keyword evidence="1" id="KW-0472">Membrane</keyword>
<dbReference type="AlphaFoldDB" id="A0A015TQM5"/>
<organism evidence="2 3">
    <name type="scientific">Bacteroides fragilis str. 3988T(B)14</name>
    <dbReference type="NCBI Taxonomy" id="1339315"/>
    <lineage>
        <taxon>Bacteria</taxon>
        <taxon>Pseudomonadati</taxon>
        <taxon>Bacteroidota</taxon>
        <taxon>Bacteroidia</taxon>
        <taxon>Bacteroidales</taxon>
        <taxon>Bacteroidaceae</taxon>
        <taxon>Bacteroides</taxon>
    </lineage>
</organism>
<name>A0A015TQM5_BACFG</name>
<keyword evidence="1" id="KW-0812">Transmembrane</keyword>
<comment type="caution">
    <text evidence="2">The sequence shown here is derived from an EMBL/GenBank/DDBJ whole genome shotgun (WGS) entry which is preliminary data.</text>
</comment>
<dbReference type="PATRIC" id="fig|1339315.3.peg.3992"/>
<keyword evidence="1" id="KW-1133">Transmembrane helix</keyword>
<gene>
    <name evidence="2" type="ORF">M124_3328</name>
</gene>
<dbReference type="Proteomes" id="UP000020529">
    <property type="component" value="Unassembled WGS sequence"/>
</dbReference>
<accession>A0A015TQM5</accession>